<reference evidence="11" key="1">
    <citation type="submission" date="2006-12" db="EMBL/GenBank/DDBJ databases">
        <title>Complete sequence of chromosome 1 of Verminephrobacter eiseniae EF01-2.</title>
        <authorList>
            <person name="Copeland A."/>
            <person name="Lucas S."/>
            <person name="Lapidus A."/>
            <person name="Barry K."/>
            <person name="Detter J.C."/>
            <person name="Glavina del Rio T."/>
            <person name="Dalin E."/>
            <person name="Tice H."/>
            <person name="Pitluck S."/>
            <person name="Chertkov O."/>
            <person name="Brettin T."/>
            <person name="Bruce D."/>
            <person name="Han C."/>
            <person name="Tapia R."/>
            <person name="Gilna P."/>
            <person name="Schmutz J."/>
            <person name="Larimer F."/>
            <person name="Land M."/>
            <person name="Hauser L."/>
            <person name="Kyrpides N."/>
            <person name="Kim E."/>
            <person name="Stahl D."/>
            <person name="Richardson P."/>
        </authorList>
    </citation>
    <scope>NUCLEOTIDE SEQUENCE [LARGE SCALE GENOMIC DNA]</scope>
    <source>
        <strain evidence="11">EF01-2</strain>
    </source>
</reference>
<keyword evidence="1 6" id="KW-0645">Protease</keyword>
<evidence type="ECO:0000259" key="8">
    <source>
        <dbReference type="Pfam" id="PF01435"/>
    </source>
</evidence>
<dbReference type="Gene3D" id="3.30.2010.10">
    <property type="entry name" value="Metalloproteases ('zincins'), catalytic domain"/>
    <property type="match status" value="1"/>
</dbReference>
<evidence type="ECO:0000259" key="9">
    <source>
        <dbReference type="Pfam" id="PF23368"/>
    </source>
</evidence>
<dbReference type="Pfam" id="PF23368">
    <property type="entry name" value="DUF7092"/>
    <property type="match status" value="1"/>
</dbReference>
<feature type="region of interest" description="Disordered" evidence="7">
    <location>
        <begin position="338"/>
        <end position="378"/>
    </location>
</feature>
<evidence type="ECO:0000256" key="1">
    <source>
        <dbReference type="ARBA" id="ARBA00022670"/>
    </source>
</evidence>
<feature type="domain" description="DUF7092" evidence="9">
    <location>
        <begin position="14"/>
        <end position="100"/>
    </location>
</feature>
<organism evidence="10 11">
    <name type="scientific">Verminephrobacter eiseniae (strain EF01-2)</name>
    <dbReference type="NCBI Taxonomy" id="391735"/>
    <lineage>
        <taxon>Bacteria</taxon>
        <taxon>Pseudomonadati</taxon>
        <taxon>Pseudomonadota</taxon>
        <taxon>Betaproteobacteria</taxon>
        <taxon>Burkholderiales</taxon>
        <taxon>Comamonadaceae</taxon>
        <taxon>Verminephrobacter</taxon>
    </lineage>
</organism>
<dbReference type="OrthoDB" id="9810445at2"/>
<keyword evidence="5 6" id="KW-0482">Metalloprotease</keyword>
<comment type="cofactor">
    <cofactor evidence="6">
        <name>Zn(2+)</name>
        <dbReference type="ChEBI" id="CHEBI:29105"/>
    </cofactor>
    <text evidence="6">Binds 1 zinc ion per subunit.</text>
</comment>
<feature type="domain" description="Peptidase M48" evidence="8">
    <location>
        <begin position="216"/>
        <end position="390"/>
    </location>
</feature>
<keyword evidence="2" id="KW-0479">Metal-binding</keyword>
<dbReference type="InterPro" id="IPR055518">
    <property type="entry name" value="DUF7092"/>
</dbReference>
<dbReference type="PANTHER" id="PTHR22726:SF1">
    <property type="entry name" value="METALLOENDOPEPTIDASE OMA1, MITOCHONDRIAL"/>
    <property type="match status" value="1"/>
</dbReference>
<dbReference type="InterPro" id="IPR001915">
    <property type="entry name" value="Peptidase_M48"/>
</dbReference>
<feature type="compositionally biased region" description="Low complexity" evidence="7">
    <location>
        <begin position="348"/>
        <end position="357"/>
    </location>
</feature>
<dbReference type="Pfam" id="PF01435">
    <property type="entry name" value="Peptidase_M48"/>
    <property type="match status" value="1"/>
</dbReference>
<dbReference type="STRING" id="391735.Veis_1893"/>
<evidence type="ECO:0000256" key="7">
    <source>
        <dbReference type="SAM" id="MobiDB-lite"/>
    </source>
</evidence>
<dbReference type="AlphaFoldDB" id="A1WJ39"/>
<dbReference type="InterPro" id="IPR051156">
    <property type="entry name" value="Mito/Outer_Membr_Metalloprot"/>
</dbReference>
<evidence type="ECO:0000313" key="10">
    <source>
        <dbReference type="EMBL" id="ABM57646.1"/>
    </source>
</evidence>
<dbReference type="GO" id="GO:0016020">
    <property type="term" value="C:membrane"/>
    <property type="evidence" value="ECO:0007669"/>
    <property type="project" value="TreeGrafter"/>
</dbReference>
<dbReference type="GO" id="GO:0046872">
    <property type="term" value="F:metal ion binding"/>
    <property type="evidence" value="ECO:0007669"/>
    <property type="project" value="UniProtKB-KW"/>
</dbReference>
<dbReference type="eggNOG" id="COG0501">
    <property type="taxonomic scope" value="Bacteria"/>
</dbReference>
<protein>
    <submittedName>
        <fullName evidence="10">Peptidase M48, Ste24p</fullName>
    </submittedName>
</protein>
<evidence type="ECO:0000256" key="4">
    <source>
        <dbReference type="ARBA" id="ARBA00022833"/>
    </source>
</evidence>
<dbReference type="CDD" id="cd07332">
    <property type="entry name" value="M48C_Oma1_like"/>
    <property type="match status" value="1"/>
</dbReference>
<dbReference type="GO" id="GO:0004222">
    <property type="term" value="F:metalloendopeptidase activity"/>
    <property type="evidence" value="ECO:0007669"/>
    <property type="project" value="InterPro"/>
</dbReference>
<dbReference type="GeneID" id="76460490"/>
<evidence type="ECO:0000256" key="2">
    <source>
        <dbReference type="ARBA" id="ARBA00022723"/>
    </source>
</evidence>
<proteinExistence type="inferred from homology"/>
<keyword evidence="3 6" id="KW-0378">Hydrolase</keyword>
<dbReference type="PANTHER" id="PTHR22726">
    <property type="entry name" value="METALLOENDOPEPTIDASE OMA1"/>
    <property type="match status" value="1"/>
</dbReference>
<sequence length="398" mass="42908">MQRPASASFTGALLPGRWFDGLSSRARPVLVGLQATPEGPALMLHPLSCPDAAPNVFGHAEVDWPETWDLSAQRCVVLDLREQGSLEIDAPGQWRAALAACGQRPGIAQRMQTRWPWLLGMGAVAAIGLALVFRYGTPWVATQLTRWVPLAWERSVAERALEQLERGPLRPSQLPQERQAQLRARFAALARQPPPGLLRYPGYRPQWALEFRSGIGANAFALPGGQVVLSDQIVRAAAANGLDDNALLGVLAHEIGHVMQRHGTRNLVQQGVLGMGLGLALGDMSGMLAASAYALTSLAYSRDHEREADCYALALMGYLALPTAPMGQLLLGIAQDEQAQAKDEDPSGIEARASAEAAGRRHQETSGPHPAWSLLSTHPDTAQRAMQLQRADMPHCAP</sequence>
<evidence type="ECO:0000256" key="6">
    <source>
        <dbReference type="RuleBase" id="RU003983"/>
    </source>
</evidence>
<dbReference type="Proteomes" id="UP000000374">
    <property type="component" value="Chromosome"/>
</dbReference>
<evidence type="ECO:0000256" key="5">
    <source>
        <dbReference type="ARBA" id="ARBA00023049"/>
    </source>
</evidence>
<dbReference type="GO" id="GO:0051603">
    <property type="term" value="P:proteolysis involved in protein catabolic process"/>
    <property type="evidence" value="ECO:0007669"/>
    <property type="project" value="TreeGrafter"/>
</dbReference>
<keyword evidence="11" id="KW-1185">Reference proteome</keyword>
<dbReference type="EMBL" id="CP000542">
    <property type="protein sequence ID" value="ABM57646.1"/>
    <property type="molecule type" value="Genomic_DNA"/>
</dbReference>
<dbReference type="KEGG" id="vei:Veis_1893"/>
<comment type="similarity">
    <text evidence="6">Belongs to the peptidase M48 family.</text>
</comment>
<evidence type="ECO:0000256" key="3">
    <source>
        <dbReference type="ARBA" id="ARBA00022801"/>
    </source>
</evidence>
<name>A1WJ39_VEREI</name>
<gene>
    <name evidence="10" type="ordered locus">Veis_1893</name>
</gene>
<evidence type="ECO:0000313" key="11">
    <source>
        <dbReference type="Proteomes" id="UP000000374"/>
    </source>
</evidence>
<dbReference type="HOGENOM" id="CLU_029002_0_1_4"/>
<dbReference type="RefSeq" id="WP_011809652.1">
    <property type="nucleotide sequence ID" value="NC_008786.1"/>
</dbReference>
<keyword evidence="4 6" id="KW-0862">Zinc</keyword>
<accession>A1WJ39</accession>